<name>A0A6G1SC14_9ACAR</name>
<organism evidence="3">
    <name type="scientific">Aceria tosichella</name>
    <name type="common">wheat curl mite</name>
    <dbReference type="NCBI Taxonomy" id="561515"/>
    <lineage>
        <taxon>Eukaryota</taxon>
        <taxon>Metazoa</taxon>
        <taxon>Ecdysozoa</taxon>
        <taxon>Arthropoda</taxon>
        <taxon>Chelicerata</taxon>
        <taxon>Arachnida</taxon>
        <taxon>Acari</taxon>
        <taxon>Acariformes</taxon>
        <taxon>Trombidiformes</taxon>
        <taxon>Prostigmata</taxon>
        <taxon>Eupodina</taxon>
        <taxon>Eriophyoidea</taxon>
        <taxon>Eriophyidae</taxon>
        <taxon>Eriophyinae</taxon>
        <taxon>Aceriini</taxon>
        <taxon>Aceria</taxon>
    </lineage>
</organism>
<dbReference type="EMBL" id="GGYP01003264">
    <property type="protein sequence ID" value="MDE48035.1"/>
    <property type="molecule type" value="Transcribed_RNA"/>
</dbReference>
<feature type="compositionally biased region" description="Polar residues" evidence="1">
    <location>
        <begin position="16"/>
        <end position="26"/>
    </location>
</feature>
<feature type="compositionally biased region" description="Low complexity" evidence="1">
    <location>
        <begin position="495"/>
        <end position="505"/>
    </location>
</feature>
<dbReference type="PROSITE" id="PS51910">
    <property type="entry name" value="GH18_2"/>
    <property type="match status" value="1"/>
</dbReference>
<dbReference type="GO" id="GO:0008061">
    <property type="term" value="F:chitin binding"/>
    <property type="evidence" value="ECO:0007669"/>
    <property type="project" value="InterPro"/>
</dbReference>
<dbReference type="InterPro" id="IPR050314">
    <property type="entry name" value="Glycosyl_Hydrlase_18"/>
</dbReference>
<feature type="region of interest" description="Disordered" evidence="1">
    <location>
        <begin position="1"/>
        <end position="65"/>
    </location>
</feature>
<protein>
    <submittedName>
        <fullName evidence="3">Chitotriosidase-1</fullName>
    </submittedName>
</protein>
<dbReference type="SUPFAM" id="SSF51445">
    <property type="entry name" value="(Trans)glycosidases"/>
    <property type="match status" value="1"/>
</dbReference>
<evidence type="ECO:0000259" key="2">
    <source>
        <dbReference type="PROSITE" id="PS51910"/>
    </source>
</evidence>
<dbReference type="InterPro" id="IPR017853">
    <property type="entry name" value="GH"/>
</dbReference>
<dbReference type="SMART" id="SM00636">
    <property type="entry name" value="Glyco_18"/>
    <property type="match status" value="1"/>
</dbReference>
<dbReference type="InterPro" id="IPR011583">
    <property type="entry name" value="Chitinase_II/V-like_cat"/>
</dbReference>
<dbReference type="InterPro" id="IPR001223">
    <property type="entry name" value="Glyco_hydro18_cat"/>
</dbReference>
<dbReference type="PANTHER" id="PTHR11177">
    <property type="entry name" value="CHITINASE"/>
    <property type="match status" value="1"/>
</dbReference>
<feature type="domain" description="GH18" evidence="2">
    <location>
        <begin position="92"/>
        <end position="497"/>
    </location>
</feature>
<gene>
    <name evidence="3" type="primary">CHIT1</name>
    <name evidence="3" type="ORF">g.2828</name>
</gene>
<dbReference type="InterPro" id="IPR029070">
    <property type="entry name" value="Chitinase_insertion_sf"/>
</dbReference>
<reference evidence="3" key="1">
    <citation type="submission" date="2018-10" db="EMBL/GenBank/DDBJ databases">
        <title>Transcriptome assembly of Aceria tosichella (Wheat curl mite) Type 2.</title>
        <authorList>
            <person name="Scully E.D."/>
            <person name="Geib S.M."/>
            <person name="Palmer N.A."/>
            <person name="Gupta A.K."/>
            <person name="Sarath G."/>
            <person name="Tatineni S."/>
        </authorList>
    </citation>
    <scope>NUCLEOTIDE SEQUENCE</scope>
    <source>
        <strain evidence="3">LincolnNE</strain>
    </source>
</reference>
<dbReference type="PANTHER" id="PTHR11177:SF390">
    <property type="entry name" value="CHITINASE 11"/>
    <property type="match status" value="1"/>
</dbReference>
<dbReference type="Gene3D" id="3.20.20.80">
    <property type="entry name" value="Glycosidases"/>
    <property type="match status" value="1"/>
</dbReference>
<dbReference type="SUPFAM" id="SSF54556">
    <property type="entry name" value="Chitinase insertion domain"/>
    <property type="match status" value="1"/>
</dbReference>
<accession>A0A6G1SC14</accession>
<feature type="compositionally biased region" description="Polar residues" evidence="1">
    <location>
        <begin position="511"/>
        <end position="526"/>
    </location>
</feature>
<dbReference type="Gene3D" id="3.10.50.10">
    <property type="match status" value="1"/>
</dbReference>
<sequence>MEGPSHSDNHEPPPLSSSSASKQTEAQPLEGRPVDLIEQKAASPPSGMNMSLEHNEQHTTNQKPERVPLQLVSKHYRLADDERTPAARYDSLKRVCYFHMEPKTEITLSQVDGSLCTHLILAFARINPDAKLVVWHQSDYDYLGQVPEFKRKYPSVKVMLSVFNDCEFNGFPMLAHANNELRYKFAKSVVELLETFQLDGIDLHWEFPNFPSSLFGSRGECERAGLTKILKALRSAIVENFFCRQQCEQQQELSRQSSRSGGGCASGYSSSVTNQAHQVEPHLLTVAIGCQEAILRASYELKQLANLCDWLNVMSYDYFLFKPYLPFTGPSAPLNPIVEHYPILNKLSLSWTVQRLLDEGLDKEKLVLGIPCYARAYRLVFRQTTPPVPFTLALGAKGGRHMEDRLNYREVLELLGKPDSIVEFDERARVPYLLADSGYTWVSYENEQSAREKVRYILDRELGGYMTWNLNSDDFTGGVRKDSVDLLDTPPQETNQANSNSSQNNGYSAKRASQQNEQRSTTTSTEVFPLHRAMLDEALNNRTNVK</sequence>
<feature type="compositionally biased region" description="Basic and acidic residues" evidence="1">
    <location>
        <begin position="1"/>
        <end position="11"/>
    </location>
</feature>
<dbReference type="AlphaFoldDB" id="A0A6G1SC14"/>
<evidence type="ECO:0000256" key="1">
    <source>
        <dbReference type="SAM" id="MobiDB-lite"/>
    </source>
</evidence>
<dbReference type="Pfam" id="PF00704">
    <property type="entry name" value="Glyco_hydro_18"/>
    <property type="match status" value="1"/>
</dbReference>
<dbReference type="GO" id="GO:0005975">
    <property type="term" value="P:carbohydrate metabolic process"/>
    <property type="evidence" value="ECO:0007669"/>
    <property type="project" value="InterPro"/>
</dbReference>
<dbReference type="GO" id="GO:0006032">
    <property type="term" value="P:chitin catabolic process"/>
    <property type="evidence" value="ECO:0007669"/>
    <property type="project" value="TreeGrafter"/>
</dbReference>
<dbReference type="GO" id="GO:0005576">
    <property type="term" value="C:extracellular region"/>
    <property type="evidence" value="ECO:0007669"/>
    <property type="project" value="TreeGrafter"/>
</dbReference>
<evidence type="ECO:0000313" key="3">
    <source>
        <dbReference type="EMBL" id="MDE48035.1"/>
    </source>
</evidence>
<proteinExistence type="predicted"/>
<dbReference type="GO" id="GO:0004568">
    <property type="term" value="F:chitinase activity"/>
    <property type="evidence" value="ECO:0007669"/>
    <property type="project" value="TreeGrafter"/>
</dbReference>
<feature type="region of interest" description="Disordered" evidence="1">
    <location>
        <begin position="481"/>
        <end position="527"/>
    </location>
</feature>